<dbReference type="InterPro" id="IPR012495">
    <property type="entry name" value="TadE-like_dom"/>
</dbReference>
<evidence type="ECO:0000259" key="2">
    <source>
        <dbReference type="Pfam" id="PF07811"/>
    </source>
</evidence>
<reference evidence="3 4" key="1">
    <citation type="submission" date="2019-02" db="EMBL/GenBank/DDBJ databases">
        <title>Deep-cultivation of Planctomycetes and their phenomic and genomic characterization uncovers novel biology.</title>
        <authorList>
            <person name="Wiegand S."/>
            <person name="Jogler M."/>
            <person name="Boedeker C."/>
            <person name="Pinto D."/>
            <person name="Vollmers J."/>
            <person name="Rivas-Marin E."/>
            <person name="Kohn T."/>
            <person name="Peeters S.H."/>
            <person name="Heuer A."/>
            <person name="Rast P."/>
            <person name="Oberbeckmann S."/>
            <person name="Bunk B."/>
            <person name="Jeske O."/>
            <person name="Meyerdierks A."/>
            <person name="Storesund J.E."/>
            <person name="Kallscheuer N."/>
            <person name="Luecker S."/>
            <person name="Lage O.M."/>
            <person name="Pohl T."/>
            <person name="Merkel B.J."/>
            <person name="Hornburger P."/>
            <person name="Mueller R.-W."/>
            <person name="Bruemmer F."/>
            <person name="Labrenz M."/>
            <person name="Spormann A.M."/>
            <person name="Op Den Camp H."/>
            <person name="Overmann J."/>
            <person name="Amann R."/>
            <person name="Jetten M.S.M."/>
            <person name="Mascher T."/>
            <person name="Medema M.H."/>
            <person name="Devos D.P."/>
            <person name="Kaster A.-K."/>
            <person name="Ovreas L."/>
            <person name="Rohde M."/>
            <person name="Galperin M.Y."/>
            <person name="Jogler C."/>
        </authorList>
    </citation>
    <scope>NUCLEOTIDE SEQUENCE [LARGE SCALE GENOMIC DNA]</scope>
    <source>
        <strain evidence="3 4">KOR34</strain>
    </source>
</reference>
<comment type="caution">
    <text evidence="3">The sequence shown here is derived from an EMBL/GenBank/DDBJ whole genome shotgun (WGS) entry which is preliminary data.</text>
</comment>
<dbReference type="Pfam" id="PF07811">
    <property type="entry name" value="TadE"/>
    <property type="match status" value="1"/>
</dbReference>
<feature type="domain" description="TadE-like" evidence="2">
    <location>
        <begin position="18"/>
        <end position="60"/>
    </location>
</feature>
<accession>A0A5C5UXY2</accession>
<evidence type="ECO:0000313" key="3">
    <source>
        <dbReference type="EMBL" id="TWT30305.1"/>
    </source>
</evidence>
<protein>
    <submittedName>
        <fullName evidence="3">TadE-like protein</fullName>
    </submittedName>
</protein>
<name>A0A5C5UXY2_9BACT</name>
<proteinExistence type="predicted"/>
<keyword evidence="1" id="KW-1133">Transmembrane helix</keyword>
<keyword evidence="4" id="KW-1185">Reference proteome</keyword>
<gene>
    <name evidence="3" type="ORF">KOR34_48630</name>
</gene>
<feature type="transmembrane region" description="Helical" evidence="1">
    <location>
        <begin position="21"/>
        <end position="39"/>
    </location>
</feature>
<evidence type="ECO:0000313" key="4">
    <source>
        <dbReference type="Proteomes" id="UP000316714"/>
    </source>
</evidence>
<keyword evidence="1" id="KW-0812">Transmembrane</keyword>
<dbReference type="EMBL" id="SIHJ01000005">
    <property type="protein sequence ID" value="TWT30305.1"/>
    <property type="molecule type" value="Genomic_DNA"/>
</dbReference>
<organism evidence="3 4">
    <name type="scientific">Posidoniimonas corsicana</name>
    <dbReference type="NCBI Taxonomy" id="1938618"/>
    <lineage>
        <taxon>Bacteria</taxon>
        <taxon>Pseudomonadati</taxon>
        <taxon>Planctomycetota</taxon>
        <taxon>Planctomycetia</taxon>
        <taxon>Pirellulales</taxon>
        <taxon>Lacipirellulaceae</taxon>
        <taxon>Posidoniimonas</taxon>
    </lineage>
</organism>
<sequence>MPKHRYPPRAHYAVRRRGATIVEFALTAPILLMLVFAGIEFSRANMLLHTAAISATEGARKGIVSGATAKDVKEAAFAELQPLGIRSARVIVKPDEINPETDMITVGVCVPLTTDNFYMTPKFFLGEDVIKVVSITREAKSGKDAKAKAAAATKSVAADLAGGLGDAIGDVLDDLLPGLPLGGDDDDDDD</sequence>
<keyword evidence="1" id="KW-0472">Membrane</keyword>
<dbReference type="OrthoDB" id="285451at2"/>
<dbReference type="Proteomes" id="UP000316714">
    <property type="component" value="Unassembled WGS sequence"/>
</dbReference>
<dbReference type="AlphaFoldDB" id="A0A5C5UXY2"/>
<dbReference type="RefSeq" id="WP_146568666.1">
    <property type="nucleotide sequence ID" value="NZ_SIHJ01000005.1"/>
</dbReference>
<evidence type="ECO:0000256" key="1">
    <source>
        <dbReference type="SAM" id="Phobius"/>
    </source>
</evidence>